<feature type="transmembrane region" description="Helical" evidence="1">
    <location>
        <begin position="60"/>
        <end position="80"/>
    </location>
</feature>
<name>A0A3D9L5L0_MARFU</name>
<gene>
    <name evidence="2" type="ORF">C7460_108197</name>
</gene>
<proteinExistence type="predicted"/>
<organism evidence="2 3">
    <name type="scientific">Marinoscillum furvescens DSM 4134</name>
    <dbReference type="NCBI Taxonomy" id="1122208"/>
    <lineage>
        <taxon>Bacteria</taxon>
        <taxon>Pseudomonadati</taxon>
        <taxon>Bacteroidota</taxon>
        <taxon>Cytophagia</taxon>
        <taxon>Cytophagales</taxon>
        <taxon>Reichenbachiellaceae</taxon>
        <taxon>Marinoscillum</taxon>
    </lineage>
</organism>
<dbReference type="OrthoDB" id="9810918at2"/>
<protein>
    <submittedName>
        <fullName evidence="2">Uncharacterized protein</fullName>
    </submittedName>
</protein>
<sequence length="306" mass="35396">MEINESYSAFLDVWHMAMWYLFIAAMAVGGIVLVAYWLRYATATNLKTKHDIAGESEIKTYLNVNYILAVGIFFLVNTTYAETIILSPIWLFVRIFIGMCIGTLHAYIAFLIFKYYYPGPLEKKLKKLRYTPRVNPNTGNQMKLLSEEEEDAYLDEGMQAEEDAFSVDYDVWIDEETGETHIEKYKGHLSAFECDRCGFQTLKINKETIIKQPTEFEDGQIEKEYKCSYCGRIKRKTQNLATKVDKDASDGKLISDPLGHDNRVDTVKIEIHSTKGENKIFEFQNVDQAKHFLEEFDLKKLGDQEM</sequence>
<dbReference type="EMBL" id="QREG01000008">
    <property type="protein sequence ID" value="RED99575.1"/>
    <property type="molecule type" value="Genomic_DNA"/>
</dbReference>
<dbReference type="Proteomes" id="UP000256779">
    <property type="component" value="Unassembled WGS sequence"/>
</dbReference>
<evidence type="ECO:0000313" key="3">
    <source>
        <dbReference type="Proteomes" id="UP000256779"/>
    </source>
</evidence>
<dbReference type="AlphaFoldDB" id="A0A3D9L5L0"/>
<reference evidence="2 3" key="1">
    <citation type="submission" date="2018-07" db="EMBL/GenBank/DDBJ databases">
        <title>Genomic Encyclopedia of Type Strains, Phase IV (KMG-IV): sequencing the most valuable type-strain genomes for metagenomic binning, comparative biology and taxonomic classification.</title>
        <authorList>
            <person name="Goeker M."/>
        </authorList>
    </citation>
    <scope>NUCLEOTIDE SEQUENCE [LARGE SCALE GENOMIC DNA]</scope>
    <source>
        <strain evidence="2 3">DSM 4134</strain>
    </source>
</reference>
<keyword evidence="1" id="KW-0472">Membrane</keyword>
<evidence type="ECO:0000313" key="2">
    <source>
        <dbReference type="EMBL" id="RED99575.1"/>
    </source>
</evidence>
<feature type="transmembrane region" description="Helical" evidence="1">
    <location>
        <begin position="92"/>
        <end position="117"/>
    </location>
</feature>
<keyword evidence="3" id="KW-1185">Reference proteome</keyword>
<dbReference type="RefSeq" id="WP_115868103.1">
    <property type="nucleotide sequence ID" value="NZ_QREG01000008.1"/>
</dbReference>
<feature type="transmembrane region" description="Helical" evidence="1">
    <location>
        <begin position="17"/>
        <end position="39"/>
    </location>
</feature>
<evidence type="ECO:0000256" key="1">
    <source>
        <dbReference type="SAM" id="Phobius"/>
    </source>
</evidence>
<comment type="caution">
    <text evidence="2">The sequence shown here is derived from an EMBL/GenBank/DDBJ whole genome shotgun (WGS) entry which is preliminary data.</text>
</comment>
<keyword evidence="1" id="KW-0812">Transmembrane</keyword>
<accession>A0A3D9L5L0</accession>
<keyword evidence="1" id="KW-1133">Transmembrane helix</keyword>